<comment type="caution">
    <text evidence="5">The sequence shown here is derived from an EMBL/GenBank/DDBJ whole genome shotgun (WGS) entry which is preliminary data.</text>
</comment>
<dbReference type="Pfam" id="PF10531">
    <property type="entry name" value="SLBB"/>
    <property type="match status" value="1"/>
</dbReference>
<organism evidence="5 6">
    <name type="scientific">Qipengyuania qiaonensis</name>
    <dbReference type="NCBI Taxonomy" id="2867240"/>
    <lineage>
        <taxon>Bacteria</taxon>
        <taxon>Pseudomonadati</taxon>
        <taxon>Pseudomonadota</taxon>
        <taxon>Alphaproteobacteria</taxon>
        <taxon>Sphingomonadales</taxon>
        <taxon>Erythrobacteraceae</taxon>
        <taxon>Qipengyuania</taxon>
    </lineage>
</organism>
<keyword evidence="6" id="KW-1185">Reference proteome</keyword>
<dbReference type="InterPro" id="IPR019554">
    <property type="entry name" value="Soluble_ligand-bd"/>
</dbReference>
<reference evidence="5 6" key="1">
    <citation type="submission" date="2021-08" db="EMBL/GenBank/DDBJ databases">
        <title>Comparative Genomics Analysis of the Genus Qipengyuania Reveals Extensive Genetic Diversity and Metabolic Versatility, Including the Description of Fifteen Novel Species.</title>
        <authorList>
            <person name="Liu Y."/>
        </authorList>
    </citation>
    <scope>NUCLEOTIDE SEQUENCE [LARGE SCALE GENOMIC DNA]</scope>
    <source>
        <strain evidence="5 6">6D47A</strain>
    </source>
</reference>
<feature type="signal peptide" evidence="2">
    <location>
        <begin position="1"/>
        <end position="17"/>
    </location>
</feature>
<sequence length="180" mass="19608">MCMAGFALLAACTTSLSSLPSTPPASMADYRMQPGDELLVTIQDVEQADRSYIIDAGGMISLPLLQEVEVAGLDLRAIEERIAEGYRSRNVLTSPIISVQPGALRPFYVIGEVTSPGEFTYRQGMTILSAISAAGGYTYRAQEGEVEVVRSVNGREVRSRASEDAPILPGDRIRVYEKWF</sequence>
<dbReference type="EMBL" id="JAIGNO010000008">
    <property type="protein sequence ID" value="MBX7483381.1"/>
    <property type="molecule type" value="Genomic_DNA"/>
</dbReference>
<dbReference type="Gene3D" id="3.10.560.10">
    <property type="entry name" value="Outer membrane lipoprotein wza domain like"/>
    <property type="match status" value="1"/>
</dbReference>
<feature type="chain" id="PRO_5046428036" evidence="2">
    <location>
        <begin position="18"/>
        <end position="180"/>
    </location>
</feature>
<proteinExistence type="predicted"/>
<dbReference type="PANTHER" id="PTHR33619">
    <property type="entry name" value="POLYSACCHARIDE EXPORT PROTEIN GFCE-RELATED"/>
    <property type="match status" value="1"/>
</dbReference>
<name>A0ABS7J7Z1_9SPHN</name>
<protein>
    <submittedName>
        <fullName evidence="5">Polysaccharide export protein</fullName>
    </submittedName>
</protein>
<dbReference type="InterPro" id="IPR049712">
    <property type="entry name" value="Poly_export"/>
</dbReference>
<evidence type="ECO:0000256" key="2">
    <source>
        <dbReference type="SAM" id="SignalP"/>
    </source>
</evidence>
<feature type="domain" description="Polysaccharide export protein N-terminal" evidence="3">
    <location>
        <begin position="26"/>
        <end position="100"/>
    </location>
</feature>
<dbReference type="Pfam" id="PF02563">
    <property type="entry name" value="Poly_export"/>
    <property type="match status" value="1"/>
</dbReference>
<keyword evidence="1 2" id="KW-0732">Signal</keyword>
<feature type="domain" description="Soluble ligand binding" evidence="4">
    <location>
        <begin position="107"/>
        <end position="155"/>
    </location>
</feature>
<dbReference type="InterPro" id="IPR003715">
    <property type="entry name" value="Poly_export_N"/>
</dbReference>
<dbReference type="Gene3D" id="3.30.1950.10">
    <property type="entry name" value="wza like domain"/>
    <property type="match status" value="1"/>
</dbReference>
<accession>A0ABS7J7Z1</accession>
<dbReference type="PANTHER" id="PTHR33619:SF3">
    <property type="entry name" value="POLYSACCHARIDE EXPORT PROTEIN GFCE-RELATED"/>
    <property type="match status" value="1"/>
</dbReference>
<evidence type="ECO:0000259" key="4">
    <source>
        <dbReference type="Pfam" id="PF10531"/>
    </source>
</evidence>
<dbReference type="Proteomes" id="UP000755104">
    <property type="component" value="Unassembled WGS sequence"/>
</dbReference>
<evidence type="ECO:0000256" key="1">
    <source>
        <dbReference type="ARBA" id="ARBA00022729"/>
    </source>
</evidence>
<evidence type="ECO:0000313" key="5">
    <source>
        <dbReference type="EMBL" id="MBX7483381.1"/>
    </source>
</evidence>
<evidence type="ECO:0000313" key="6">
    <source>
        <dbReference type="Proteomes" id="UP000755104"/>
    </source>
</evidence>
<evidence type="ECO:0000259" key="3">
    <source>
        <dbReference type="Pfam" id="PF02563"/>
    </source>
</evidence>
<gene>
    <name evidence="5" type="ORF">K3174_12640</name>
</gene>